<feature type="compositionally biased region" description="Polar residues" evidence="1">
    <location>
        <begin position="272"/>
        <end position="290"/>
    </location>
</feature>
<dbReference type="InterPro" id="IPR000697">
    <property type="entry name" value="WH1/EVH1_dom"/>
</dbReference>
<feature type="non-terminal residue" evidence="3">
    <location>
        <position position="702"/>
    </location>
</feature>
<proteinExistence type="predicted"/>
<feature type="region of interest" description="Disordered" evidence="1">
    <location>
        <begin position="478"/>
        <end position="498"/>
    </location>
</feature>
<sequence>EVPVATAKAFVLIFDSDQRTWVPSGGARAISWVQILQQKGLDAYRIVGWRQPDNQIVVNSVLKAGLEYQSHGQFQEWRDPITLRVYGLHFPDREDGQLFLKTVNIVLTKLDTCITGIQEKAGDHKANHHAASNSPKEPSNYAQPFGRVTPCSNETAKVQSPGGKDFTILDTSTAHPNNVKSSGPLQGSRGLNCNGEYVVPISVPPVMTAVPTPPGLMTQMHRVEAKLSSLSDNRLDVPEPEHSVRKDVHLNTGGPNGVSITGDTEDTPPTVAVSQCGNHRRQASTASSASLGYATGPGSTAAPSSASSVSYGYGYGYSGSGSLASYTGSISSGGGAAHFRAAAIVGQMASTAEGTPWSETQLSSQHTEHGSSMSTHQRPVSPMLTNAALCNATRDYLNGDDITSSTSVTELTVAVAPASPRTPSTLVAPAPTPPPPPPPPSLSVGPTPINSESDEHPQSGLACLLQNAIAARKMKASNSKIQAVPTSPSPPPPTMSCRSTQRIPNDEFYQQDPPEMGFGVSTMQRHESVLSTPKIGLTNPVVTSVMHEMQRRIQARRIALEAAESSVCETLPVQPEEFQAHTKRFNTPIATSNMQFQRVIPSPKPLNDGLVSRKCAPLSNLASIKPTTAQPPPLPNQTVSTLTRAELDILRREIIAELRREVLLAKNEILDSTFFSFRPIRCIFSEQTGCNQPCRFILLCNK</sequence>
<feature type="domain" description="WH1" evidence="2">
    <location>
        <begin position="1"/>
        <end position="110"/>
    </location>
</feature>
<dbReference type="AlphaFoldDB" id="A0A8S9YR51"/>
<dbReference type="PROSITE" id="PS50229">
    <property type="entry name" value="WH1"/>
    <property type="match status" value="1"/>
</dbReference>
<feature type="region of interest" description="Disordered" evidence="1">
    <location>
        <begin position="417"/>
        <end position="457"/>
    </location>
</feature>
<protein>
    <recommendedName>
        <fullName evidence="2">WH1 domain-containing protein</fullName>
    </recommendedName>
</protein>
<feature type="region of interest" description="Disordered" evidence="1">
    <location>
        <begin position="352"/>
        <end position="379"/>
    </location>
</feature>
<comment type="caution">
    <text evidence="3">The sequence shown here is derived from an EMBL/GenBank/DDBJ whole genome shotgun (WGS) entry which is preliminary data.</text>
</comment>
<dbReference type="EMBL" id="JTDE01005089">
    <property type="protein sequence ID" value="KAF7251383.1"/>
    <property type="molecule type" value="Genomic_DNA"/>
</dbReference>
<feature type="compositionally biased region" description="Pro residues" evidence="1">
    <location>
        <begin position="430"/>
        <end position="441"/>
    </location>
</feature>
<evidence type="ECO:0000313" key="4">
    <source>
        <dbReference type="Proteomes" id="UP000822476"/>
    </source>
</evidence>
<feature type="compositionally biased region" description="Polar residues" evidence="1">
    <location>
        <begin position="352"/>
        <end position="378"/>
    </location>
</feature>
<dbReference type="SUPFAM" id="SSF50729">
    <property type="entry name" value="PH domain-like"/>
    <property type="match status" value="1"/>
</dbReference>
<dbReference type="Pfam" id="PF00568">
    <property type="entry name" value="WH1"/>
    <property type="match status" value="1"/>
</dbReference>
<feature type="compositionally biased region" description="Basic and acidic residues" evidence="1">
    <location>
        <begin position="233"/>
        <end position="249"/>
    </location>
</feature>
<evidence type="ECO:0000256" key="1">
    <source>
        <dbReference type="SAM" id="MobiDB-lite"/>
    </source>
</evidence>
<feature type="compositionally biased region" description="Low complexity" evidence="1">
    <location>
        <begin position="294"/>
        <end position="305"/>
    </location>
</feature>
<dbReference type="Proteomes" id="UP000822476">
    <property type="component" value="Unassembled WGS sequence"/>
</dbReference>
<feature type="region of interest" description="Disordered" evidence="1">
    <location>
        <begin position="122"/>
        <end position="190"/>
    </location>
</feature>
<feature type="compositionally biased region" description="Polar residues" evidence="1">
    <location>
        <begin position="130"/>
        <end position="142"/>
    </location>
</feature>
<feature type="compositionally biased region" description="Polar residues" evidence="1">
    <location>
        <begin position="169"/>
        <end position="190"/>
    </location>
</feature>
<keyword evidence="4" id="KW-1185">Reference proteome</keyword>
<dbReference type="Gene3D" id="2.30.29.30">
    <property type="entry name" value="Pleckstrin-homology domain (PH domain)/Phosphotyrosine-binding domain (PTB)"/>
    <property type="match status" value="1"/>
</dbReference>
<evidence type="ECO:0000313" key="3">
    <source>
        <dbReference type="EMBL" id="KAF7251383.1"/>
    </source>
</evidence>
<name>A0A8S9YR51_9TREM</name>
<dbReference type="InterPro" id="IPR011993">
    <property type="entry name" value="PH-like_dom_sf"/>
</dbReference>
<reference evidence="3" key="1">
    <citation type="submission" date="2019-07" db="EMBL/GenBank/DDBJ databases">
        <title>Annotation for the trematode Paragonimus miyazaki's.</title>
        <authorList>
            <person name="Choi Y.-J."/>
        </authorList>
    </citation>
    <scope>NUCLEOTIDE SEQUENCE</scope>
    <source>
        <strain evidence="3">Japan</strain>
    </source>
</reference>
<dbReference type="OrthoDB" id="31170at2759"/>
<gene>
    <name evidence="3" type="ORF">EG68_09122</name>
</gene>
<accession>A0A8S9YR51</accession>
<dbReference type="SMART" id="SM00461">
    <property type="entry name" value="WH1"/>
    <property type="match status" value="1"/>
</dbReference>
<evidence type="ECO:0000259" key="2">
    <source>
        <dbReference type="PROSITE" id="PS50229"/>
    </source>
</evidence>
<feature type="region of interest" description="Disordered" evidence="1">
    <location>
        <begin position="233"/>
        <end position="305"/>
    </location>
</feature>
<organism evidence="3 4">
    <name type="scientific">Paragonimus skrjabini miyazakii</name>
    <dbReference type="NCBI Taxonomy" id="59628"/>
    <lineage>
        <taxon>Eukaryota</taxon>
        <taxon>Metazoa</taxon>
        <taxon>Spiralia</taxon>
        <taxon>Lophotrochozoa</taxon>
        <taxon>Platyhelminthes</taxon>
        <taxon>Trematoda</taxon>
        <taxon>Digenea</taxon>
        <taxon>Plagiorchiida</taxon>
        <taxon>Troglotremata</taxon>
        <taxon>Troglotrematidae</taxon>
        <taxon>Paragonimus</taxon>
    </lineage>
</organism>